<sequence>MSNSQGGLRRAVLENNARISAASSQGGPFRWPPGRRPGTGSSSSPSDTPSKARLALQWAAQFGAVKGHLSLVKTQLQDLSVPSDFQQEQNALKAEFLTVIEETTTLLDLVTAEGSCDEHGYSHAKFNDAKDYWILRSKIFSKGIEPVKLFLEAQPQKLTYADMTAKVHKLEDLIKETNGSIATLDMWAIKNNRWDDDRDCGSRGVGSTQSLSTHCPAPSIHPVQQGGSGGDVSAASQPYPVGSFNQAPRENSSGDSFVPDPEVWDLLDLGNP</sequence>
<evidence type="ECO:0000313" key="2">
    <source>
        <dbReference type="EMBL" id="KAK1921846.1"/>
    </source>
</evidence>
<feature type="compositionally biased region" description="Low complexity" evidence="1">
    <location>
        <begin position="36"/>
        <end position="46"/>
    </location>
</feature>
<feature type="compositionally biased region" description="Polar residues" evidence="1">
    <location>
        <begin position="243"/>
        <end position="255"/>
    </location>
</feature>
<proteinExistence type="predicted"/>
<dbReference type="AlphaFoldDB" id="A0AAD9CZ94"/>
<comment type="caution">
    <text evidence="2">The sequence shown here is derived from an EMBL/GenBank/DDBJ whole genome shotgun (WGS) entry which is preliminary data.</text>
</comment>
<feature type="region of interest" description="Disordered" evidence="1">
    <location>
        <begin position="199"/>
        <end position="272"/>
    </location>
</feature>
<evidence type="ECO:0000256" key="1">
    <source>
        <dbReference type="SAM" id="MobiDB-lite"/>
    </source>
</evidence>
<name>A0AAD9CZ94_PAPLA</name>
<keyword evidence="3" id="KW-1185">Reference proteome</keyword>
<organism evidence="2 3">
    <name type="scientific">Papiliotrema laurentii</name>
    <name type="common">Cryptococcus laurentii</name>
    <dbReference type="NCBI Taxonomy" id="5418"/>
    <lineage>
        <taxon>Eukaryota</taxon>
        <taxon>Fungi</taxon>
        <taxon>Dikarya</taxon>
        <taxon>Basidiomycota</taxon>
        <taxon>Agaricomycotina</taxon>
        <taxon>Tremellomycetes</taxon>
        <taxon>Tremellales</taxon>
        <taxon>Rhynchogastremaceae</taxon>
        <taxon>Papiliotrema</taxon>
    </lineage>
</organism>
<feature type="region of interest" description="Disordered" evidence="1">
    <location>
        <begin position="1"/>
        <end position="50"/>
    </location>
</feature>
<reference evidence="2" key="1">
    <citation type="submission" date="2023-02" db="EMBL/GenBank/DDBJ databases">
        <title>Identification and recombinant expression of a fungal hydrolase from Papiliotrema laurentii that hydrolyzes apple cutin and clears colloidal polyester polyurethane.</title>
        <authorList>
            <consortium name="DOE Joint Genome Institute"/>
            <person name="Roman V.A."/>
            <person name="Bojanowski C."/>
            <person name="Crable B.R."/>
            <person name="Wagner D.N."/>
            <person name="Hung C.S."/>
            <person name="Nadeau L.J."/>
            <person name="Schratz L."/>
            <person name="Haridas S."/>
            <person name="Pangilinan J."/>
            <person name="Lipzen A."/>
            <person name="Na H."/>
            <person name="Yan M."/>
            <person name="Ng V."/>
            <person name="Grigoriev I.V."/>
            <person name="Spatafora J.W."/>
            <person name="Barlow D."/>
            <person name="Biffinger J."/>
            <person name="Kelley-Loughnane N."/>
            <person name="Varaljay V.A."/>
            <person name="Crookes-Goodson W.J."/>
        </authorList>
    </citation>
    <scope>NUCLEOTIDE SEQUENCE</scope>
    <source>
        <strain evidence="2">5307AH</strain>
    </source>
</reference>
<accession>A0AAD9CZ94</accession>
<dbReference type="EMBL" id="JAODAN010000010">
    <property type="protein sequence ID" value="KAK1921846.1"/>
    <property type="molecule type" value="Genomic_DNA"/>
</dbReference>
<evidence type="ECO:0000313" key="3">
    <source>
        <dbReference type="Proteomes" id="UP001182556"/>
    </source>
</evidence>
<protein>
    <submittedName>
        <fullName evidence="2">Uncharacterized protein</fullName>
    </submittedName>
</protein>
<dbReference type="Proteomes" id="UP001182556">
    <property type="component" value="Unassembled WGS sequence"/>
</dbReference>
<gene>
    <name evidence="2" type="ORF">DB88DRAFT_548247</name>
</gene>